<feature type="non-terminal residue" evidence="1">
    <location>
        <position position="1"/>
    </location>
</feature>
<evidence type="ECO:0000313" key="2">
    <source>
        <dbReference type="Proteomes" id="UP000011185"/>
    </source>
</evidence>
<protein>
    <submittedName>
        <fullName evidence="1">Putative LRR containing protein</fullName>
    </submittedName>
</protein>
<reference evidence="1 2" key="1">
    <citation type="journal article" date="2012" name="PLoS Pathog.">
        <title>The genome of the obligate intracellular parasite Trachipleistophora hominis: new insights into microsporidian genome dynamics and reductive evolution.</title>
        <authorList>
            <person name="Heinz E."/>
            <person name="Williams T.A."/>
            <person name="Nakjang S."/>
            <person name="Noel C.J."/>
            <person name="Swan D.C."/>
            <person name="Goldberg A.V."/>
            <person name="Harris S.R."/>
            <person name="Weinmaier T."/>
            <person name="Markert S."/>
            <person name="Becher D."/>
            <person name="Bernhardt J."/>
            <person name="Dagan T."/>
            <person name="Hacker C."/>
            <person name="Lucocq J.M."/>
            <person name="Schweder T."/>
            <person name="Rattei T."/>
            <person name="Hall N."/>
            <person name="Hirt R.P."/>
            <person name="Embley T.M."/>
        </authorList>
    </citation>
    <scope>NUCLEOTIDE SEQUENCE [LARGE SCALE GENOMIC DNA]</scope>
</reference>
<dbReference type="Proteomes" id="UP000011185">
    <property type="component" value="Unassembled WGS sequence"/>
</dbReference>
<gene>
    <name evidence="1" type="ORF">THOM_2607</name>
</gene>
<organism evidence="1 2">
    <name type="scientific">Trachipleistophora hominis</name>
    <name type="common">Microsporidian parasite</name>
    <dbReference type="NCBI Taxonomy" id="72359"/>
    <lineage>
        <taxon>Eukaryota</taxon>
        <taxon>Fungi</taxon>
        <taxon>Fungi incertae sedis</taxon>
        <taxon>Microsporidia</taxon>
        <taxon>Pleistophoridae</taxon>
        <taxon>Trachipleistophora</taxon>
    </lineage>
</organism>
<name>L7JTY3_TRAHO</name>
<dbReference type="EMBL" id="JH994038">
    <property type="protein sequence ID" value="ELQ74511.1"/>
    <property type="molecule type" value="Genomic_DNA"/>
</dbReference>
<sequence length="997" mass="115961">VLDAFDLTDFAEWLKLKFTKERSSFNLTSKKERNTSNKSIKSIDFDVYMDKNTEFNVFGLIIPNDKLCSQIDNNQNMEGQYYISTPLELLFLSYIKVISKFNPCYNLNLRLFIKEENSELTAKNINICRNVSINGIQKILLTRVRIADDQVVKITSEYNSLILEYCTGRFIVPGIQVGVKKYINLQNTTFIQFYRIEEDIYSCKMTGINFEDKLLVSHKIRIAQLENSVLYEDIGLEFKYGCEILHLFDTKGVIISPDNNFKKIILSSYYQNFPVYYLSYPVYEIIISSCTINHQILIFTDSTKRIRLYSVQLTGHSMVAIDHECEKIAIWKTTGRFVISNIIKTSPLRQAILNLRNGVFIFGSNFSKTQCSLLLEHVVIKRRTIVRENVHVLNLISVVIRRRAVLKINDDCEVLLIDSCKGNIDFSGCTNLRSLTIKNHKFIYHKGIYDNLLSLHLENVNINTTLRLGGNIKNVKLVGVTTRLFKSVQIDRNCEMVHVRNFVGSLDIPDLFIYSGKMFTRRMITIAYERMSDTFGGVMFFNDIYLKNDYEIPSNVESLILRNFMTNENARLKINESCKYLKLNVYQGYIDVSKMKSIKKVAFLKYLPIFGDNCWEFSDQCKYPVNKIGKKKINLPINIDNVIIERVNIQSNYSLVVNENCQNVAIIFSEGNFDLSRIKKLASLKLLIEKQGLINIQFPDLSNVTNLEVSFDSNEEYFNLLLSKCINAKKLVLYNVVCELHDWIENQSLLGYKEEMTPYELSELKSIVGAESRAYQCRLSYDLHRNFITHSRPIFDYNRQVIIRDLSIIAFSIDKESLKQLKRFFMLTRLSIVTRTIFAGLFDSLPFSLNDFSLMLIPCHVTVDLGIYAAEDIDSKKKNTKNINLVNLRLHGLFIVKMEQFLSFPDKVDVLEVMPLAMLSDKEIQVRKKMWVKKLIIMQMNSRTREIIRSDYALEEYYNHLLNVLSQYIDFSYLEEIKILDQDTEKLVDPRDYSTNR</sequence>
<accession>L7JTY3</accession>
<proteinExistence type="predicted"/>
<dbReference type="HOGENOM" id="CLU_004199_0_0_1"/>
<dbReference type="InParanoid" id="L7JTY3"/>
<evidence type="ECO:0000313" key="1">
    <source>
        <dbReference type="EMBL" id="ELQ74511.1"/>
    </source>
</evidence>
<dbReference type="AlphaFoldDB" id="L7JTY3"/>
<keyword evidence="2" id="KW-1185">Reference proteome</keyword>
<dbReference type="VEuPathDB" id="MicrosporidiaDB:THOM_2607"/>